<keyword evidence="1" id="KW-1133">Transmembrane helix</keyword>
<dbReference type="KEGG" id="lfa:LFA_1971"/>
<organism evidence="2 3">
    <name type="scientific">Legionella fallonii LLAP-10</name>
    <dbReference type="NCBI Taxonomy" id="1212491"/>
    <lineage>
        <taxon>Bacteria</taxon>
        <taxon>Pseudomonadati</taxon>
        <taxon>Pseudomonadota</taxon>
        <taxon>Gammaproteobacteria</taxon>
        <taxon>Legionellales</taxon>
        <taxon>Legionellaceae</taxon>
        <taxon>Legionella</taxon>
    </lineage>
</organism>
<proteinExistence type="predicted"/>
<evidence type="ECO:0000313" key="2">
    <source>
        <dbReference type="EMBL" id="CEG57362.1"/>
    </source>
</evidence>
<dbReference type="STRING" id="1212491.LFA_1971"/>
<feature type="transmembrane region" description="Helical" evidence="1">
    <location>
        <begin position="7"/>
        <end position="27"/>
    </location>
</feature>
<reference evidence="3" key="1">
    <citation type="submission" date="2014-09" db="EMBL/GenBank/DDBJ databases">
        <authorList>
            <person name="Gomez-Valero L."/>
        </authorList>
    </citation>
    <scope>NUCLEOTIDE SEQUENCE [LARGE SCALE GENOMIC DNA]</scope>
    <source>
        <strain evidence="3">ATCC700992</strain>
    </source>
</reference>
<name>A0A098G4G5_9GAMM</name>
<evidence type="ECO:0000256" key="1">
    <source>
        <dbReference type="SAM" id="Phobius"/>
    </source>
</evidence>
<feature type="transmembrane region" description="Helical" evidence="1">
    <location>
        <begin position="91"/>
        <end position="111"/>
    </location>
</feature>
<protein>
    <recommendedName>
        <fullName evidence="4">Transmembrane protein</fullName>
    </recommendedName>
</protein>
<dbReference type="Proteomes" id="UP000032430">
    <property type="component" value="Chromosome I"/>
</dbReference>
<evidence type="ECO:0000313" key="3">
    <source>
        <dbReference type="Proteomes" id="UP000032430"/>
    </source>
</evidence>
<keyword evidence="1" id="KW-0812">Transmembrane</keyword>
<evidence type="ECO:0008006" key="4">
    <source>
        <dbReference type="Google" id="ProtNLM"/>
    </source>
</evidence>
<dbReference type="AlphaFoldDB" id="A0A098G4G5"/>
<sequence length="112" mass="13124">MIDYLRMYMLRQSIIYLLLSILVVVFARYAHLLIVYIDMFFAYVNYHLAPIFSQTGWGPIIRKVIVLMLMPIIITAIPALIYRLIKGHDMPNFIAIVWIVWAVIVLSNILVR</sequence>
<gene>
    <name evidence="2" type="ORF">LFA_1971</name>
</gene>
<keyword evidence="3" id="KW-1185">Reference proteome</keyword>
<dbReference type="EMBL" id="LN614827">
    <property type="protein sequence ID" value="CEG57362.1"/>
    <property type="molecule type" value="Genomic_DNA"/>
</dbReference>
<keyword evidence="1" id="KW-0472">Membrane</keyword>
<feature type="transmembrane region" description="Helical" evidence="1">
    <location>
        <begin position="64"/>
        <end position="85"/>
    </location>
</feature>
<accession>A0A098G4G5</accession>
<dbReference type="HOGENOM" id="CLU_176211_0_0_6"/>